<evidence type="ECO:0000256" key="5">
    <source>
        <dbReference type="ARBA" id="ARBA00023136"/>
    </source>
</evidence>
<evidence type="ECO:0000256" key="6">
    <source>
        <dbReference type="RuleBase" id="RU361218"/>
    </source>
</evidence>
<dbReference type="PRINTS" id="PR00259">
    <property type="entry name" value="TMFOUR"/>
</dbReference>
<keyword evidence="3 6" id="KW-0812">Transmembrane</keyword>
<dbReference type="SUPFAM" id="SSF48652">
    <property type="entry name" value="Tetraspanin"/>
    <property type="match status" value="1"/>
</dbReference>
<dbReference type="FunFam" id="1.10.1450.10:FF:000025">
    <property type="entry name" value="Tetraspanin"/>
    <property type="match status" value="1"/>
</dbReference>
<gene>
    <name evidence="7" type="ORF">ANANG_G00310220</name>
</gene>
<dbReference type="PANTHER" id="PTHR19282">
    <property type="entry name" value="TETRASPANIN"/>
    <property type="match status" value="1"/>
</dbReference>
<dbReference type="PROSITE" id="PS51257">
    <property type="entry name" value="PROKAR_LIPOPROTEIN"/>
    <property type="match status" value="1"/>
</dbReference>
<dbReference type="GO" id="GO:0005886">
    <property type="term" value="C:plasma membrane"/>
    <property type="evidence" value="ECO:0007669"/>
    <property type="project" value="TreeGrafter"/>
</dbReference>
<feature type="transmembrane region" description="Helical" evidence="6">
    <location>
        <begin position="12"/>
        <end position="37"/>
    </location>
</feature>
<dbReference type="PANTHER" id="PTHR19282:SF527">
    <property type="entry name" value="TETRASPANIN"/>
    <property type="match status" value="1"/>
</dbReference>
<evidence type="ECO:0000256" key="4">
    <source>
        <dbReference type="ARBA" id="ARBA00022989"/>
    </source>
</evidence>
<feature type="transmembrane region" description="Helical" evidence="6">
    <location>
        <begin position="57"/>
        <end position="76"/>
    </location>
</feature>
<keyword evidence="4 6" id="KW-1133">Transmembrane helix</keyword>
<comment type="subcellular location">
    <subcellularLocation>
        <location evidence="1 6">Membrane</location>
        <topology evidence="1 6">Multi-pass membrane protein</topology>
    </subcellularLocation>
</comment>
<dbReference type="AlphaFoldDB" id="A0A9D3RHW8"/>
<organism evidence="7 8">
    <name type="scientific">Anguilla anguilla</name>
    <name type="common">European freshwater eel</name>
    <name type="synonym">Muraena anguilla</name>
    <dbReference type="NCBI Taxonomy" id="7936"/>
    <lineage>
        <taxon>Eukaryota</taxon>
        <taxon>Metazoa</taxon>
        <taxon>Chordata</taxon>
        <taxon>Craniata</taxon>
        <taxon>Vertebrata</taxon>
        <taxon>Euteleostomi</taxon>
        <taxon>Actinopterygii</taxon>
        <taxon>Neopterygii</taxon>
        <taxon>Teleostei</taxon>
        <taxon>Anguilliformes</taxon>
        <taxon>Anguillidae</taxon>
        <taxon>Anguilla</taxon>
    </lineage>
</organism>
<dbReference type="InterPro" id="IPR000301">
    <property type="entry name" value="Tetraspanin_animals"/>
</dbReference>
<protein>
    <recommendedName>
        <fullName evidence="6">Tetraspanin</fullName>
    </recommendedName>
</protein>
<evidence type="ECO:0000313" key="8">
    <source>
        <dbReference type="Proteomes" id="UP001044222"/>
    </source>
</evidence>
<dbReference type="PIRSF" id="PIRSF002419">
    <property type="entry name" value="Tetraspanin"/>
    <property type="match status" value="1"/>
</dbReference>
<feature type="transmembrane region" description="Helical" evidence="6">
    <location>
        <begin position="83"/>
        <end position="107"/>
    </location>
</feature>
<dbReference type="Proteomes" id="UP001044222">
    <property type="component" value="Chromosome 19"/>
</dbReference>
<evidence type="ECO:0000256" key="1">
    <source>
        <dbReference type="ARBA" id="ARBA00004141"/>
    </source>
</evidence>
<keyword evidence="5 6" id="KW-0472">Membrane</keyword>
<keyword evidence="8" id="KW-1185">Reference proteome</keyword>
<dbReference type="Gene3D" id="1.10.1450.10">
    <property type="entry name" value="Tetraspanin"/>
    <property type="match status" value="1"/>
</dbReference>
<comment type="caution">
    <text evidence="7">The sequence shown here is derived from an EMBL/GenBank/DDBJ whole genome shotgun (WGS) entry which is preliminary data.</text>
</comment>
<dbReference type="Pfam" id="PF00335">
    <property type="entry name" value="Tetraspanin"/>
    <property type="match status" value="1"/>
</dbReference>
<evidence type="ECO:0000313" key="7">
    <source>
        <dbReference type="EMBL" id="KAG5830400.1"/>
    </source>
</evidence>
<accession>A0A9D3RHW8</accession>
<dbReference type="EMBL" id="JAFIRN010000019">
    <property type="protein sequence ID" value="KAG5830400.1"/>
    <property type="molecule type" value="Genomic_DNA"/>
</dbReference>
<feature type="transmembrane region" description="Helical" evidence="6">
    <location>
        <begin position="219"/>
        <end position="243"/>
    </location>
</feature>
<dbReference type="InterPro" id="IPR008952">
    <property type="entry name" value="Tetraspanin_EC2_sf"/>
</dbReference>
<reference evidence="7" key="1">
    <citation type="submission" date="2021-01" db="EMBL/GenBank/DDBJ databases">
        <title>A chromosome-scale assembly of European eel, Anguilla anguilla.</title>
        <authorList>
            <person name="Henkel C."/>
            <person name="Jong-Raadsen S.A."/>
            <person name="Dufour S."/>
            <person name="Weltzien F.-A."/>
            <person name="Palstra A.P."/>
            <person name="Pelster B."/>
            <person name="Spaink H.P."/>
            <person name="Van Den Thillart G.E."/>
            <person name="Jansen H."/>
            <person name="Zahm M."/>
            <person name="Klopp C."/>
            <person name="Cedric C."/>
            <person name="Louis A."/>
            <person name="Berthelot C."/>
            <person name="Parey E."/>
            <person name="Roest Crollius H."/>
            <person name="Montfort J."/>
            <person name="Robinson-Rechavi M."/>
            <person name="Bucao C."/>
            <person name="Bouchez O."/>
            <person name="Gislard M."/>
            <person name="Lluch J."/>
            <person name="Milhes M."/>
            <person name="Lampietro C."/>
            <person name="Lopez Roques C."/>
            <person name="Donnadieu C."/>
            <person name="Braasch I."/>
            <person name="Desvignes T."/>
            <person name="Postlethwait J."/>
            <person name="Bobe J."/>
            <person name="Guiguen Y."/>
            <person name="Dirks R."/>
        </authorList>
    </citation>
    <scope>NUCLEOTIDE SEQUENCE</scope>
    <source>
        <strain evidence="7">Tag_6206</strain>
        <tissue evidence="7">Liver</tissue>
    </source>
</reference>
<evidence type="ECO:0000256" key="3">
    <source>
        <dbReference type="ARBA" id="ARBA00022692"/>
    </source>
</evidence>
<dbReference type="InterPro" id="IPR018499">
    <property type="entry name" value="Tetraspanin/Peripherin"/>
</dbReference>
<comment type="similarity">
    <text evidence="2 6">Belongs to the tetraspanin (TM4SF) family.</text>
</comment>
<proteinExistence type="inferred from homology"/>
<name>A0A9D3RHW8_ANGAN</name>
<evidence type="ECO:0000256" key="2">
    <source>
        <dbReference type="ARBA" id="ARBA00006840"/>
    </source>
</evidence>
<sequence length="273" mass="30453">MKVEERIQILKFFLMVFNGIFVIIGLAVFGCGIWILFDKSSFVVTIGDGQMKTVAGGLFMVGLVAVGVSVLGYIAISKEIRLLIILYMILLIVIFLGQLFVTFVLLLGRDTVIKALEKEVDDIIVDYGTENANTSTNLWNVLDAVQHNSKCCGRTNYTQWENNTFIKALLDENVYPCSCFESACPHLNDDSTQRFGNGSAIYTEGCQERIEAWLRENGYAILGMDAGLVIIQILQFVLSLYLFRDIKRKAKQGKLLKDQGAFSASNSAYAHLE</sequence>